<reference evidence="2 3" key="1">
    <citation type="journal article" date="2019" name="Int. J. Syst. Evol. Microbiol.">
        <title>Streptomyces cadmiisoli sp. nov., a novel actinomycete isolated from cadmium-contaminated soil.</title>
        <authorList>
            <person name="Li K."/>
            <person name="Tang X."/>
            <person name="Zhao J."/>
            <person name="Guo Y."/>
            <person name="Tang Y."/>
            <person name="Gao J."/>
        </authorList>
    </citation>
    <scope>NUCLEOTIDE SEQUENCE [LARGE SCALE GENOMIC DNA]</scope>
    <source>
        <strain evidence="2 3">ZFG47</strain>
    </source>
</reference>
<feature type="transmembrane region" description="Helical" evidence="1">
    <location>
        <begin position="34"/>
        <end position="58"/>
    </location>
</feature>
<keyword evidence="1" id="KW-0812">Transmembrane</keyword>
<accession>A0A2Z4JAR8</accession>
<dbReference type="EMBL" id="CP030073">
    <property type="protein sequence ID" value="AWW42169.1"/>
    <property type="molecule type" value="Genomic_DNA"/>
</dbReference>
<name>A0A2Z4JAR8_9ACTN</name>
<sequence length="68" mass="7487">MIAARMAAAVLVTWAALIVLLLAPSPLPEHWRYYIYSPVSVGLWLLAMLVAPVVVCAVKWPWIKSGGR</sequence>
<dbReference type="KEGG" id="scad:DN051_00945"/>
<keyword evidence="1" id="KW-0472">Membrane</keyword>
<evidence type="ECO:0000313" key="2">
    <source>
        <dbReference type="EMBL" id="AWW42169.1"/>
    </source>
</evidence>
<dbReference type="Proteomes" id="UP000249616">
    <property type="component" value="Chromosome"/>
</dbReference>
<evidence type="ECO:0008006" key="4">
    <source>
        <dbReference type="Google" id="ProtNLM"/>
    </source>
</evidence>
<keyword evidence="3" id="KW-1185">Reference proteome</keyword>
<proteinExistence type="predicted"/>
<keyword evidence="1" id="KW-1133">Transmembrane helix</keyword>
<evidence type="ECO:0000256" key="1">
    <source>
        <dbReference type="SAM" id="Phobius"/>
    </source>
</evidence>
<protein>
    <recommendedName>
        <fullName evidence="4">DUF3311 domain-containing protein</fullName>
    </recommendedName>
</protein>
<dbReference type="AlphaFoldDB" id="A0A2Z4JAR8"/>
<evidence type="ECO:0000313" key="3">
    <source>
        <dbReference type="Proteomes" id="UP000249616"/>
    </source>
</evidence>
<organism evidence="2 3">
    <name type="scientific">Streptomyces cadmiisoli</name>
    <dbReference type="NCBI Taxonomy" id="2184053"/>
    <lineage>
        <taxon>Bacteria</taxon>
        <taxon>Bacillati</taxon>
        <taxon>Actinomycetota</taxon>
        <taxon>Actinomycetes</taxon>
        <taxon>Kitasatosporales</taxon>
        <taxon>Streptomycetaceae</taxon>
        <taxon>Streptomyces</taxon>
        <taxon>Streptomyces aurantiacus group</taxon>
    </lineage>
</organism>
<gene>
    <name evidence="2" type="ORF">DN051_00945</name>
</gene>